<feature type="region of interest" description="Disordered" evidence="1">
    <location>
        <begin position="38"/>
        <end position="70"/>
    </location>
</feature>
<dbReference type="Proteomes" id="UP000095287">
    <property type="component" value="Unplaced"/>
</dbReference>
<feature type="compositionally biased region" description="Low complexity" evidence="1">
    <location>
        <begin position="48"/>
        <end position="59"/>
    </location>
</feature>
<dbReference type="WBParaSite" id="L893_g19877.t1">
    <property type="protein sequence ID" value="L893_g19877.t1"/>
    <property type="gene ID" value="L893_g19877"/>
</dbReference>
<sequence length="70" mass="7923">MRTDTTGLVLTGVYRQLVLTELKKNSEAKLMDRAKTFELAKNTKKTKPSSSNGSDSNSNTWKEYKISQRP</sequence>
<organism evidence="2 3">
    <name type="scientific">Steinernema glaseri</name>
    <dbReference type="NCBI Taxonomy" id="37863"/>
    <lineage>
        <taxon>Eukaryota</taxon>
        <taxon>Metazoa</taxon>
        <taxon>Ecdysozoa</taxon>
        <taxon>Nematoda</taxon>
        <taxon>Chromadorea</taxon>
        <taxon>Rhabditida</taxon>
        <taxon>Tylenchina</taxon>
        <taxon>Panagrolaimomorpha</taxon>
        <taxon>Strongyloidoidea</taxon>
        <taxon>Steinernematidae</taxon>
        <taxon>Steinernema</taxon>
    </lineage>
</organism>
<dbReference type="AlphaFoldDB" id="A0A1I7YU69"/>
<name>A0A1I7YU69_9BILA</name>
<keyword evidence="2" id="KW-1185">Reference proteome</keyword>
<evidence type="ECO:0000313" key="3">
    <source>
        <dbReference type="WBParaSite" id="L893_g19877.t1"/>
    </source>
</evidence>
<accession>A0A1I7YU69</accession>
<evidence type="ECO:0000313" key="2">
    <source>
        <dbReference type="Proteomes" id="UP000095287"/>
    </source>
</evidence>
<evidence type="ECO:0000256" key="1">
    <source>
        <dbReference type="SAM" id="MobiDB-lite"/>
    </source>
</evidence>
<protein>
    <submittedName>
        <fullName evidence="3">Uncharacterized protein</fullName>
    </submittedName>
</protein>
<proteinExistence type="predicted"/>
<reference evidence="3" key="1">
    <citation type="submission" date="2016-11" db="UniProtKB">
        <authorList>
            <consortium name="WormBaseParasite"/>
        </authorList>
    </citation>
    <scope>IDENTIFICATION</scope>
</reference>